<comment type="caution">
    <text evidence="2">The sequence shown here is derived from an EMBL/GenBank/DDBJ whole genome shotgun (WGS) entry which is preliminary data.</text>
</comment>
<dbReference type="EMBL" id="JABKKE010000017">
    <property type="protein sequence ID" value="NPE14669.1"/>
    <property type="molecule type" value="Genomic_DNA"/>
</dbReference>
<protein>
    <submittedName>
        <fullName evidence="2">Uncharacterized protein</fullName>
    </submittedName>
</protein>
<gene>
    <name evidence="2" type="ORF">HPS55_10125</name>
</gene>
<dbReference type="Proteomes" id="UP001193734">
    <property type="component" value="Unassembled WGS sequence"/>
</dbReference>
<reference evidence="2 3" key="1">
    <citation type="submission" date="2020-05" db="EMBL/GenBank/DDBJ databases">
        <title>Distinct polysaccharide utilization as determinants for interspecies competition between intestinal Prevotella spp.</title>
        <authorList>
            <person name="Galvez E.J.C."/>
            <person name="Iljazovic A."/>
            <person name="Strowig T."/>
        </authorList>
    </citation>
    <scope>NUCLEOTIDE SEQUENCE [LARGE SCALE GENOMIC DNA]</scope>
    <source>
        <strain evidence="2 3">PROD</strain>
    </source>
</reference>
<feature type="chain" id="PRO_5046168333" evidence="1">
    <location>
        <begin position="20"/>
        <end position="921"/>
    </location>
</feature>
<keyword evidence="3" id="KW-1185">Reference proteome</keyword>
<feature type="signal peptide" evidence="1">
    <location>
        <begin position="1"/>
        <end position="19"/>
    </location>
</feature>
<dbReference type="Pfam" id="PF01650">
    <property type="entry name" value="Peptidase_C13"/>
    <property type="match status" value="1"/>
</dbReference>
<dbReference type="InterPro" id="IPR001096">
    <property type="entry name" value="Peptidase_C13"/>
</dbReference>
<organism evidence="2 3">
    <name type="scientific">Xylanibacter rodentium</name>
    <dbReference type="NCBI Taxonomy" id="2736289"/>
    <lineage>
        <taxon>Bacteria</taxon>
        <taxon>Pseudomonadati</taxon>
        <taxon>Bacteroidota</taxon>
        <taxon>Bacteroidia</taxon>
        <taxon>Bacteroidales</taxon>
        <taxon>Prevotellaceae</taxon>
        <taxon>Xylanibacter</taxon>
    </lineage>
</organism>
<name>A0ABX2AV96_9BACT</name>
<evidence type="ECO:0000313" key="3">
    <source>
        <dbReference type="Proteomes" id="UP001193734"/>
    </source>
</evidence>
<accession>A0ABX2AV96</accession>
<evidence type="ECO:0000313" key="2">
    <source>
        <dbReference type="EMBL" id="NPE14669.1"/>
    </source>
</evidence>
<proteinExistence type="predicted"/>
<evidence type="ECO:0000256" key="1">
    <source>
        <dbReference type="SAM" id="SignalP"/>
    </source>
</evidence>
<dbReference type="Gene3D" id="3.40.50.1460">
    <property type="match status" value="1"/>
</dbReference>
<dbReference type="RefSeq" id="WP_172174144.1">
    <property type="nucleotide sequence ID" value="NZ_CASGIA010000013.1"/>
</dbReference>
<sequence>MKKIYSLFVLLLCCVAAEAQISIMDAEYRIVQSVRRMLADTACVYDYYLGESNRVMPSKVITPTLKRAEPVWVVFVDEEPGSGWEHPCKYVYLPKTNNISTYEIIDSVCPPADVELRPVLKPDRYGTNAKKPVVEKIQSNDPNVAAGNTYAVILNGGMSPTANRENYWNDCSFIYKTLRNRYEIPKGNIKVVMSDGADEGADMNPISGDFVSSPLDLDDDGQPDIEYAATKENLQQIFGELAQKLTDNDHLMLFVTDHGGWDKAKKTSFIYLWDSVKLYPQELASYLDPVNAGFISVVMGQCYSGGFIGPLQKTNRIIATACSETERSYCSKTLPYNEFLYHWTSALNGYDAVGKKLDCGENIPIADAQLYAAKHDFYANDGTKFVSETPQINYFTNSVASDLSLAYIPPTVDLVFDEYKKPLVSELKTKAYKKGKSIGLITRPYWQDRYGAMFVHDRYAFWNNPYIWLRNNEDGEENQKSEKLIIEKHKPVFVYFKVRNRGVKDYTKGDQTVRGYWTKSDVAINLDGWKGRIDEDCDTLKHTGGTLGSIPLDFIPAGGSGINCFWYSFNKEDYKEASKPDFNMCTLIYIRDAYESGTMPVDEDRIVEVWKTNKLGQSNLSIVSISDSMRVSLSNWGLEEKLYDICLVDTVLTALLFREANVSMNLSSDLTESWNKGGQCGEYVELDKNKENSVMLKSNVSKLKRLKMAPYQSGRIGLACNFFANKAITERKQYDVDVALVNSVTGKCVGGESFRIIQEPRPAINPVISANMQSNGKTMLEATNVDEDVIYKWYDATGAVVGTGATFEVPSGAASSYTVRAESVSDGAISDSAPVTAETSTIKAVDTQSCTDAVDVRFYEAVPGGVKLCLTSSDGRTPATYYNIENGASGYAIPAMNLPSGIYQVTMIQNGNVTGIKKFVK</sequence>
<keyword evidence="1" id="KW-0732">Signal</keyword>
<dbReference type="GeneID" id="82158120"/>